<dbReference type="InterPro" id="IPR036208">
    <property type="entry name" value="VHL_sf"/>
</dbReference>
<name>A0A834IN36_RHYFE</name>
<dbReference type="SUPFAM" id="SSF49468">
    <property type="entry name" value="VHL"/>
    <property type="match status" value="1"/>
</dbReference>
<dbReference type="EMBL" id="JAACXV010000195">
    <property type="protein sequence ID" value="KAF7282067.1"/>
    <property type="molecule type" value="Genomic_DNA"/>
</dbReference>
<dbReference type="OrthoDB" id="413400at2759"/>
<feature type="domain" description="von Hippel-Lindau disease tumour suppressor beta" evidence="1">
    <location>
        <begin position="1"/>
        <end position="55"/>
    </location>
</feature>
<evidence type="ECO:0000259" key="1">
    <source>
        <dbReference type="Pfam" id="PF01847"/>
    </source>
</evidence>
<reference evidence="2" key="1">
    <citation type="submission" date="2020-08" db="EMBL/GenBank/DDBJ databases">
        <title>Genome sequencing and assembly of the red palm weevil Rhynchophorus ferrugineus.</title>
        <authorList>
            <person name="Dias G.B."/>
            <person name="Bergman C.M."/>
            <person name="Manee M."/>
        </authorList>
    </citation>
    <scope>NUCLEOTIDE SEQUENCE</scope>
    <source>
        <strain evidence="2">AA-2017</strain>
        <tissue evidence="2">Whole larva</tissue>
    </source>
</reference>
<evidence type="ECO:0000313" key="3">
    <source>
        <dbReference type="Proteomes" id="UP000625711"/>
    </source>
</evidence>
<dbReference type="AlphaFoldDB" id="A0A834IN36"/>
<organism evidence="2 3">
    <name type="scientific">Rhynchophorus ferrugineus</name>
    <name type="common">Red palm weevil</name>
    <name type="synonym">Curculio ferrugineus</name>
    <dbReference type="NCBI Taxonomy" id="354439"/>
    <lineage>
        <taxon>Eukaryota</taxon>
        <taxon>Metazoa</taxon>
        <taxon>Ecdysozoa</taxon>
        <taxon>Arthropoda</taxon>
        <taxon>Hexapoda</taxon>
        <taxon>Insecta</taxon>
        <taxon>Pterygota</taxon>
        <taxon>Neoptera</taxon>
        <taxon>Endopterygota</taxon>
        <taxon>Coleoptera</taxon>
        <taxon>Polyphaga</taxon>
        <taxon>Cucujiformia</taxon>
        <taxon>Curculionidae</taxon>
        <taxon>Dryophthorinae</taxon>
        <taxon>Rhynchophorus</taxon>
    </lineage>
</organism>
<accession>A0A834IN36</accession>
<gene>
    <name evidence="2" type="ORF">GWI33_003308</name>
</gene>
<sequence>MWINFTGQYVRYMILEKGNYIDINTYKTHPWTAKDFMTKDELHIDKKFFYHPKTTREYIIERYPGVDIPENHEARVRAYITIPMYSLRYASLLKVRDHLLKEDDVAELHLPKNISDDLRRVISKRNKECSLQVLSRHI</sequence>
<dbReference type="InterPro" id="IPR037140">
    <property type="entry name" value="VHL_beta_dom_sf"/>
</dbReference>
<keyword evidence="3" id="KW-1185">Reference proteome</keyword>
<proteinExistence type="predicted"/>
<protein>
    <recommendedName>
        <fullName evidence="1">von Hippel-Lindau disease tumour suppressor beta domain-containing protein</fullName>
    </recommendedName>
</protein>
<dbReference type="Proteomes" id="UP000625711">
    <property type="component" value="Unassembled WGS sequence"/>
</dbReference>
<dbReference type="Pfam" id="PF01847">
    <property type="entry name" value="VHL"/>
    <property type="match status" value="1"/>
</dbReference>
<dbReference type="InterPro" id="IPR024053">
    <property type="entry name" value="VHL_beta_dom"/>
</dbReference>
<evidence type="ECO:0000313" key="2">
    <source>
        <dbReference type="EMBL" id="KAF7282067.1"/>
    </source>
</evidence>
<comment type="caution">
    <text evidence="2">The sequence shown here is derived from an EMBL/GenBank/DDBJ whole genome shotgun (WGS) entry which is preliminary data.</text>
</comment>
<dbReference type="Gene3D" id="2.60.40.780">
    <property type="entry name" value="von Hippel-Lindau disease tumour suppressor, beta domain"/>
    <property type="match status" value="1"/>
</dbReference>